<dbReference type="GO" id="GO:0071333">
    <property type="term" value="P:cellular response to glucose stimulus"/>
    <property type="evidence" value="ECO:0007669"/>
    <property type="project" value="TreeGrafter"/>
</dbReference>
<dbReference type="InterPro" id="IPR008210">
    <property type="entry name" value="PEP_carboxykinase_N"/>
</dbReference>
<dbReference type="EMBL" id="MUJZ01046633">
    <property type="protein sequence ID" value="OTF74529.1"/>
    <property type="molecule type" value="Genomic_DNA"/>
</dbReference>
<evidence type="ECO:0000313" key="2">
    <source>
        <dbReference type="EMBL" id="OTF74529.1"/>
    </source>
</evidence>
<dbReference type="Proteomes" id="UP000194236">
    <property type="component" value="Unassembled WGS sequence"/>
</dbReference>
<dbReference type="GO" id="GO:0019543">
    <property type="term" value="P:propionate catabolic process"/>
    <property type="evidence" value="ECO:0007669"/>
    <property type="project" value="TreeGrafter"/>
</dbReference>
<accession>A0A1Y3B149</accession>
<dbReference type="Pfam" id="PF17297">
    <property type="entry name" value="PEPCK_N"/>
    <property type="match status" value="1"/>
</dbReference>
<dbReference type="GO" id="GO:0046327">
    <property type="term" value="P:glycerol biosynthetic process from pyruvate"/>
    <property type="evidence" value="ECO:0007669"/>
    <property type="project" value="TreeGrafter"/>
</dbReference>
<name>A0A1Y3B149_EURMA</name>
<reference evidence="2 3" key="1">
    <citation type="submission" date="2017-03" db="EMBL/GenBank/DDBJ databases">
        <title>Genome Survey of Euroglyphus maynei.</title>
        <authorList>
            <person name="Arlian L.G."/>
            <person name="Morgan M.S."/>
            <person name="Rider S.D."/>
        </authorList>
    </citation>
    <scope>NUCLEOTIDE SEQUENCE [LARGE SCALE GENOMIC DNA]</scope>
    <source>
        <strain evidence="2">Arlian Lab</strain>
        <tissue evidence="2">Whole body</tissue>
    </source>
</reference>
<comment type="caution">
    <text evidence="2">The sequence shown here is derived from an EMBL/GenBank/DDBJ whole genome shotgun (WGS) entry which is preliminary data.</text>
</comment>
<dbReference type="GO" id="GO:0033993">
    <property type="term" value="P:response to lipid"/>
    <property type="evidence" value="ECO:0007669"/>
    <property type="project" value="TreeGrafter"/>
</dbReference>
<organism evidence="2 3">
    <name type="scientific">Euroglyphus maynei</name>
    <name type="common">Mayne's house dust mite</name>
    <dbReference type="NCBI Taxonomy" id="6958"/>
    <lineage>
        <taxon>Eukaryota</taxon>
        <taxon>Metazoa</taxon>
        <taxon>Ecdysozoa</taxon>
        <taxon>Arthropoda</taxon>
        <taxon>Chelicerata</taxon>
        <taxon>Arachnida</taxon>
        <taxon>Acari</taxon>
        <taxon>Acariformes</taxon>
        <taxon>Sarcoptiformes</taxon>
        <taxon>Astigmata</taxon>
        <taxon>Psoroptidia</taxon>
        <taxon>Analgoidea</taxon>
        <taxon>Pyroglyphidae</taxon>
        <taxon>Pyroglyphinae</taxon>
        <taxon>Euroglyphus</taxon>
    </lineage>
</organism>
<dbReference type="OrthoDB" id="5841594at2759"/>
<dbReference type="GO" id="GO:0042594">
    <property type="term" value="P:response to starvation"/>
    <property type="evidence" value="ECO:0007669"/>
    <property type="project" value="TreeGrafter"/>
</dbReference>
<dbReference type="PANTHER" id="PTHR11561">
    <property type="entry name" value="PHOSPHOENOLPYRUVATE CARBOXYKINASE"/>
    <property type="match status" value="1"/>
</dbReference>
<evidence type="ECO:0000313" key="3">
    <source>
        <dbReference type="Proteomes" id="UP000194236"/>
    </source>
</evidence>
<dbReference type="InterPro" id="IPR035078">
    <property type="entry name" value="PEP_carboxykinase_GTP_N"/>
</dbReference>
<protein>
    <recommendedName>
        <fullName evidence="1">Phosphoenolpyruvate carboxykinase GTP-utilising N-terminal domain-containing protein</fullName>
    </recommendedName>
</protein>
<dbReference type="GO" id="GO:0006107">
    <property type="term" value="P:oxaloacetate metabolic process"/>
    <property type="evidence" value="ECO:0007669"/>
    <property type="project" value="TreeGrafter"/>
</dbReference>
<dbReference type="Gene3D" id="3.40.449.10">
    <property type="entry name" value="Phosphoenolpyruvate Carboxykinase, domain 1"/>
    <property type="match status" value="1"/>
</dbReference>
<dbReference type="GO" id="GO:0004613">
    <property type="term" value="F:phosphoenolpyruvate carboxykinase (GTP) activity"/>
    <property type="evidence" value="ECO:0007669"/>
    <property type="project" value="TreeGrafter"/>
</dbReference>
<sequence length="122" mass="13874">MLKGKIDTTADHHLHFIRLTDLVKHRTMISVAYQKGHFEGAESLGCQTTKTFNTISNRGLTSLSASSLSESVKKFIEEKARICKPDEIQICDGSETENQQLIDLMVKQGMLEKLPKYQNWYV</sequence>
<evidence type="ECO:0000259" key="1">
    <source>
        <dbReference type="Pfam" id="PF17297"/>
    </source>
</evidence>
<dbReference type="GO" id="GO:0006094">
    <property type="term" value="P:gluconeogenesis"/>
    <property type="evidence" value="ECO:0007669"/>
    <property type="project" value="InterPro"/>
</dbReference>
<dbReference type="SUPFAM" id="SSF68923">
    <property type="entry name" value="PEP carboxykinase N-terminal domain"/>
    <property type="match status" value="1"/>
</dbReference>
<keyword evidence="3" id="KW-1185">Reference proteome</keyword>
<dbReference type="GO" id="GO:0005829">
    <property type="term" value="C:cytosol"/>
    <property type="evidence" value="ECO:0007669"/>
    <property type="project" value="TreeGrafter"/>
</dbReference>
<dbReference type="PANTHER" id="PTHR11561:SF0">
    <property type="entry name" value="PHOSPHOENOLPYRUVATE CARBOXYKINASE [GTP]-RELATED"/>
    <property type="match status" value="1"/>
</dbReference>
<gene>
    <name evidence="2" type="ORF">BLA29_012277</name>
</gene>
<dbReference type="InterPro" id="IPR008209">
    <property type="entry name" value="PEP_carboxykinase_GTP"/>
</dbReference>
<dbReference type="GO" id="GO:0005525">
    <property type="term" value="F:GTP binding"/>
    <property type="evidence" value="ECO:0007669"/>
    <property type="project" value="InterPro"/>
</dbReference>
<proteinExistence type="predicted"/>
<dbReference type="GO" id="GO:0030145">
    <property type="term" value="F:manganese ion binding"/>
    <property type="evidence" value="ECO:0007669"/>
    <property type="project" value="TreeGrafter"/>
</dbReference>
<dbReference type="AlphaFoldDB" id="A0A1Y3B149"/>
<feature type="domain" description="Phosphoenolpyruvate carboxykinase GTP-utilising N-terminal" evidence="1">
    <location>
        <begin position="74"/>
        <end position="121"/>
    </location>
</feature>